<sequence length="221" mass="23971">MRQLSRFLKPFQLSVLPVASILSVMAIPVANADELFNGRDFKGWEIQTTPASKIEEVFSITADGVIASAGKPSGYIATTESYKNFTLHAEWRWTAAPGNGGVLIHISSGPKDKVWPLSLQIQTKYKNVGDLLPMAGASFAEPLTTAEGAYPPIKAKLADSEKPVGEWNSCDILAKDGSVEVRINGILQNKISKSSPDSGHIGFQLEGTAYELRNVRIQKLD</sequence>
<feature type="chain" id="PRO_5045950461" evidence="1">
    <location>
        <begin position="33"/>
        <end position="221"/>
    </location>
</feature>
<protein>
    <submittedName>
        <fullName evidence="3">DUF1080 domain-containing protein</fullName>
    </submittedName>
</protein>
<feature type="signal peptide" evidence="1">
    <location>
        <begin position="1"/>
        <end position="32"/>
    </location>
</feature>
<dbReference type="Gene3D" id="2.60.120.560">
    <property type="entry name" value="Exo-inulinase, domain 1"/>
    <property type="match status" value="1"/>
</dbReference>
<gene>
    <name evidence="3" type="ORF">H8L32_06890</name>
</gene>
<comment type="caution">
    <text evidence="3">The sequence shown here is derived from an EMBL/GenBank/DDBJ whole genome shotgun (WGS) entry which is preliminary data.</text>
</comment>
<organism evidence="3 4">
    <name type="scientific">Undibacterium hunanense</name>
    <dbReference type="NCBI Taxonomy" id="2762292"/>
    <lineage>
        <taxon>Bacteria</taxon>
        <taxon>Pseudomonadati</taxon>
        <taxon>Pseudomonadota</taxon>
        <taxon>Betaproteobacteria</taxon>
        <taxon>Burkholderiales</taxon>
        <taxon>Oxalobacteraceae</taxon>
        <taxon>Undibacterium</taxon>
    </lineage>
</organism>
<evidence type="ECO:0000256" key="1">
    <source>
        <dbReference type="SAM" id="SignalP"/>
    </source>
</evidence>
<dbReference type="InterPro" id="IPR010496">
    <property type="entry name" value="AL/BT2_dom"/>
</dbReference>
<evidence type="ECO:0000313" key="3">
    <source>
        <dbReference type="EMBL" id="MBC3917196.1"/>
    </source>
</evidence>
<keyword evidence="4" id="KW-1185">Reference proteome</keyword>
<evidence type="ECO:0000313" key="4">
    <source>
        <dbReference type="Proteomes" id="UP000650424"/>
    </source>
</evidence>
<keyword evidence="1" id="KW-0732">Signal</keyword>
<reference evidence="3 4" key="1">
    <citation type="submission" date="2020-08" db="EMBL/GenBank/DDBJ databases">
        <title>Novel species isolated from subtropical streams in China.</title>
        <authorList>
            <person name="Lu H."/>
        </authorList>
    </citation>
    <scope>NUCLEOTIDE SEQUENCE [LARGE SCALE GENOMIC DNA]</scope>
    <source>
        <strain evidence="3 4">CY18W</strain>
    </source>
</reference>
<accession>A0ABR6ZMT6</accession>
<proteinExistence type="predicted"/>
<dbReference type="RefSeq" id="WP_186946441.1">
    <property type="nucleotide sequence ID" value="NZ_JACOGF010000003.1"/>
</dbReference>
<dbReference type="Pfam" id="PF06439">
    <property type="entry name" value="3keto-disac_hyd"/>
    <property type="match status" value="1"/>
</dbReference>
<dbReference type="Proteomes" id="UP000650424">
    <property type="component" value="Unassembled WGS sequence"/>
</dbReference>
<feature type="domain" description="3-keto-alpha-glucoside-1,2-lyase/3-keto-2-hydroxy-glucal hydratase" evidence="2">
    <location>
        <begin position="33"/>
        <end position="218"/>
    </location>
</feature>
<evidence type="ECO:0000259" key="2">
    <source>
        <dbReference type="Pfam" id="PF06439"/>
    </source>
</evidence>
<name>A0ABR6ZMT6_9BURK</name>
<dbReference type="EMBL" id="JACOGF010000003">
    <property type="protein sequence ID" value="MBC3917196.1"/>
    <property type="molecule type" value="Genomic_DNA"/>
</dbReference>